<comment type="caution">
    <text evidence="1">Lacks conserved residue(s) required for the propagation of feature annotation.</text>
</comment>
<reference evidence="3 4" key="1">
    <citation type="submission" date="2016-02" db="EMBL/GenBank/DDBJ databases">
        <title>Paenibacillus sp. LPB0068, isolated from Crassostrea gigas.</title>
        <authorList>
            <person name="Shin S.-K."/>
            <person name="Yi H."/>
        </authorList>
    </citation>
    <scope>NUCLEOTIDE SEQUENCE [LARGE SCALE GENOMIC DNA]</scope>
    <source>
        <strain evidence="3 4">LPB0068</strain>
    </source>
</reference>
<dbReference type="GO" id="GO:0000160">
    <property type="term" value="P:phosphorelay signal transduction system"/>
    <property type="evidence" value="ECO:0007669"/>
    <property type="project" value="InterPro"/>
</dbReference>
<dbReference type="SUPFAM" id="SSF47226">
    <property type="entry name" value="Histidine-containing phosphotransfer domain, HPT domain"/>
    <property type="match status" value="1"/>
</dbReference>
<organism evidence="3 4">
    <name type="scientific">Paenibacillus crassostreae</name>
    <dbReference type="NCBI Taxonomy" id="1763538"/>
    <lineage>
        <taxon>Bacteria</taxon>
        <taxon>Bacillati</taxon>
        <taxon>Bacillota</taxon>
        <taxon>Bacilli</taxon>
        <taxon>Bacillales</taxon>
        <taxon>Paenibacillaceae</taxon>
        <taxon>Paenibacillus</taxon>
    </lineage>
</organism>
<dbReference type="InterPro" id="IPR036641">
    <property type="entry name" value="HPT_dom_sf"/>
</dbReference>
<dbReference type="OrthoDB" id="9759607at2"/>
<gene>
    <name evidence="3" type="ORF">PNBC_01685</name>
</gene>
<dbReference type="Proteomes" id="UP000077134">
    <property type="component" value="Unassembled WGS sequence"/>
</dbReference>
<evidence type="ECO:0000313" key="3">
    <source>
        <dbReference type="EMBL" id="OAB77410.1"/>
    </source>
</evidence>
<feature type="domain" description="Response regulatory" evidence="2">
    <location>
        <begin position="113"/>
        <end position="153"/>
    </location>
</feature>
<evidence type="ECO:0000256" key="1">
    <source>
        <dbReference type="PROSITE-ProRule" id="PRU00169"/>
    </source>
</evidence>
<dbReference type="EMBL" id="LSFN01000004">
    <property type="protein sequence ID" value="OAB77410.1"/>
    <property type="molecule type" value="Genomic_DNA"/>
</dbReference>
<proteinExistence type="predicted"/>
<sequence length="153" mass="17857">MNTDKYKQLVEQRIISTFDEWTTRATVEEREIYRFLHNIKGTAGTIGMLEIEKVAEQKINIYSDQGNRHFTYLEWYEQLKSLLEAISADKGQGQLSEGVITSQNPLWEMHENRILIIDDDVELAGYLKEILEEHSYPVNLALTAERGLKLFYD</sequence>
<dbReference type="AlphaFoldDB" id="A0A167GBB6"/>
<dbReference type="SUPFAM" id="SSF52172">
    <property type="entry name" value="CheY-like"/>
    <property type="match status" value="1"/>
</dbReference>
<dbReference type="PROSITE" id="PS50110">
    <property type="entry name" value="RESPONSE_REGULATORY"/>
    <property type="match status" value="1"/>
</dbReference>
<dbReference type="RefSeq" id="WP_082865543.1">
    <property type="nucleotide sequence ID" value="NZ_CP017770.1"/>
</dbReference>
<dbReference type="Gene3D" id="1.20.120.160">
    <property type="entry name" value="HPT domain"/>
    <property type="match status" value="1"/>
</dbReference>
<evidence type="ECO:0000313" key="4">
    <source>
        <dbReference type="Proteomes" id="UP000077134"/>
    </source>
</evidence>
<protein>
    <recommendedName>
        <fullName evidence="2">Response regulatory domain-containing protein</fullName>
    </recommendedName>
</protein>
<evidence type="ECO:0000259" key="2">
    <source>
        <dbReference type="PROSITE" id="PS50110"/>
    </source>
</evidence>
<accession>A0A167GBB6</accession>
<name>A0A167GBB6_9BACL</name>
<keyword evidence="4" id="KW-1185">Reference proteome</keyword>
<comment type="caution">
    <text evidence="3">The sequence shown here is derived from an EMBL/GenBank/DDBJ whole genome shotgun (WGS) entry which is preliminary data.</text>
</comment>
<dbReference type="InterPro" id="IPR001789">
    <property type="entry name" value="Sig_transdc_resp-reg_receiver"/>
</dbReference>
<dbReference type="InterPro" id="IPR011006">
    <property type="entry name" value="CheY-like_superfamily"/>
</dbReference>